<sequence length="128" mass="13311">MRSSRTRAERDATTVEMVFAAVTGAVLAAAAFLAVASPVMADQAHGTAREGWFTAAVIVAAAAFCGRVAVTLRRFERRGRPRGHLPEPDGDEFPDTAARSAAESGTEPGEGAVFPAQPSQPGRTSPDS</sequence>
<dbReference type="InterPro" id="IPR046295">
    <property type="entry name" value="DUF6332"/>
</dbReference>
<protein>
    <submittedName>
        <fullName evidence="3">Uncharacterized protein</fullName>
    </submittedName>
</protein>
<dbReference type="Pfam" id="PF19857">
    <property type="entry name" value="DUF6332"/>
    <property type="match status" value="1"/>
</dbReference>
<reference evidence="3 4" key="1">
    <citation type="submission" date="2016-10" db="EMBL/GenBank/DDBJ databases">
        <authorList>
            <person name="de Groot N.N."/>
        </authorList>
    </citation>
    <scope>NUCLEOTIDE SEQUENCE [LARGE SCALE GENOMIC DNA]</scope>
    <source>
        <strain evidence="3 4">CGMCC 4.3510</strain>
    </source>
</reference>
<dbReference type="Proteomes" id="UP000199323">
    <property type="component" value="Unassembled WGS sequence"/>
</dbReference>
<evidence type="ECO:0000313" key="4">
    <source>
        <dbReference type="Proteomes" id="UP000199323"/>
    </source>
</evidence>
<dbReference type="EMBL" id="FONG01000019">
    <property type="protein sequence ID" value="SFF56910.1"/>
    <property type="molecule type" value="Genomic_DNA"/>
</dbReference>
<gene>
    <name evidence="3" type="ORF">SAMN05216251_11989</name>
</gene>
<keyword evidence="2" id="KW-1133">Transmembrane helix</keyword>
<proteinExistence type="predicted"/>
<keyword evidence="4" id="KW-1185">Reference proteome</keyword>
<organism evidence="3 4">
    <name type="scientific">Actinacidiphila alni</name>
    <dbReference type="NCBI Taxonomy" id="380248"/>
    <lineage>
        <taxon>Bacteria</taxon>
        <taxon>Bacillati</taxon>
        <taxon>Actinomycetota</taxon>
        <taxon>Actinomycetes</taxon>
        <taxon>Kitasatosporales</taxon>
        <taxon>Streptomycetaceae</taxon>
        <taxon>Actinacidiphila</taxon>
    </lineage>
</organism>
<feature type="region of interest" description="Disordered" evidence="1">
    <location>
        <begin position="76"/>
        <end position="128"/>
    </location>
</feature>
<keyword evidence="2" id="KW-0812">Transmembrane</keyword>
<accession>A0A1I2JSM0</accession>
<feature type="transmembrane region" description="Helical" evidence="2">
    <location>
        <begin position="51"/>
        <end position="70"/>
    </location>
</feature>
<evidence type="ECO:0000313" key="3">
    <source>
        <dbReference type="EMBL" id="SFF56910.1"/>
    </source>
</evidence>
<keyword evidence="2" id="KW-0472">Membrane</keyword>
<dbReference type="RefSeq" id="WP_177246631.1">
    <property type="nucleotide sequence ID" value="NZ_FONG01000019.1"/>
</dbReference>
<evidence type="ECO:0000256" key="2">
    <source>
        <dbReference type="SAM" id="Phobius"/>
    </source>
</evidence>
<name>A0A1I2JSM0_9ACTN</name>
<evidence type="ECO:0000256" key="1">
    <source>
        <dbReference type="SAM" id="MobiDB-lite"/>
    </source>
</evidence>
<feature type="compositionally biased region" description="Polar residues" evidence="1">
    <location>
        <begin position="117"/>
        <end position="128"/>
    </location>
</feature>
<dbReference type="AlphaFoldDB" id="A0A1I2JSM0"/>